<dbReference type="Pfam" id="PF01541">
    <property type="entry name" value="GIY-YIG"/>
    <property type="match status" value="1"/>
</dbReference>
<dbReference type="InterPro" id="IPR000305">
    <property type="entry name" value="GIY-YIG_endonuc"/>
</dbReference>
<accession>A0A845DBQ2</accession>
<evidence type="ECO:0000259" key="1">
    <source>
        <dbReference type="PROSITE" id="PS50164"/>
    </source>
</evidence>
<dbReference type="AlphaFoldDB" id="A0A845DBQ2"/>
<evidence type="ECO:0000313" key="3">
    <source>
        <dbReference type="Proteomes" id="UP000449092"/>
    </source>
</evidence>
<gene>
    <name evidence="2" type="ORF">F4X82_03110</name>
</gene>
<name>A0A845DBQ2_9BACT</name>
<feature type="domain" description="GIY-YIG" evidence="1">
    <location>
        <begin position="1"/>
        <end position="82"/>
    </location>
</feature>
<reference evidence="2 3" key="1">
    <citation type="submission" date="2019-09" db="EMBL/GenBank/DDBJ databases">
        <title>Characterisation of the sponge microbiome using genome-centric metagenomics.</title>
        <authorList>
            <person name="Engelberts J.P."/>
            <person name="Robbins S.J."/>
            <person name="De Goeij J.M."/>
            <person name="Aranda M."/>
            <person name="Bell S.C."/>
            <person name="Webster N.S."/>
        </authorList>
    </citation>
    <scope>NUCLEOTIDE SEQUENCE [LARGE SCALE GENOMIC DNA]</scope>
    <source>
        <strain evidence="2">SB0662_bin_43</strain>
    </source>
</reference>
<dbReference type="CDD" id="cd10443">
    <property type="entry name" value="GIY-YIG_HE_Tlr8p_PBC-V_like"/>
    <property type="match status" value="1"/>
</dbReference>
<evidence type="ECO:0000313" key="2">
    <source>
        <dbReference type="EMBL" id="MYE38478.1"/>
    </source>
</evidence>
<dbReference type="PROSITE" id="PS50164">
    <property type="entry name" value="GIY_YIG"/>
    <property type="match status" value="1"/>
</dbReference>
<dbReference type="EMBL" id="VXOY01000027">
    <property type="protein sequence ID" value="MYE38478.1"/>
    <property type="molecule type" value="Genomic_DNA"/>
</dbReference>
<proteinExistence type="predicted"/>
<dbReference type="Proteomes" id="UP000449092">
    <property type="component" value="Unassembled WGS sequence"/>
</dbReference>
<comment type="caution">
    <text evidence="2">The sequence shown here is derived from an EMBL/GenBank/DDBJ whole genome shotgun (WGS) entry which is preliminary data.</text>
</comment>
<sequence length="88" mass="10500">MIKVYLLYNNITGKGYVGITSQEDIEDRIQEHTRLRSDIGNALSEYGRDAFGYEVLRECFSRPEAQEWEKYYIQQYNTLKPYGYNEEK</sequence>
<dbReference type="SUPFAM" id="SSF82771">
    <property type="entry name" value="GIY-YIG endonuclease"/>
    <property type="match status" value="1"/>
</dbReference>
<organism evidence="2 3">
    <name type="scientific">Candidatus Spechtbacteria bacterium SB0662_bin_43</name>
    <dbReference type="NCBI Taxonomy" id="2604897"/>
    <lineage>
        <taxon>Bacteria</taxon>
        <taxon>Candidatus Spechtiibacteriota</taxon>
    </lineage>
</organism>
<dbReference type="Gene3D" id="3.40.1440.10">
    <property type="entry name" value="GIY-YIG endonuclease"/>
    <property type="match status" value="1"/>
</dbReference>
<protein>
    <submittedName>
        <fullName evidence="2">GIY-YIG nuclease family protein</fullName>
    </submittedName>
</protein>
<dbReference type="InterPro" id="IPR035901">
    <property type="entry name" value="GIY-YIG_endonuc_sf"/>
</dbReference>